<sequence>MGNRVTAALDKWGLNPRKASLKQSTRKGEKKTPRVDHQIRGRVTAEPEYAVVNKKKETDSDGVHYAEIQVLQSESRNAQKVSSPKDSSTVYATIDFLRGAKPKESAEAADILIPAGRLQSPMVKFQKKSSSSSHQGSRGMSG</sequence>
<feature type="compositionally biased region" description="Low complexity" evidence="1">
    <location>
        <begin position="129"/>
        <end position="142"/>
    </location>
</feature>
<evidence type="ECO:0000313" key="2">
    <source>
        <dbReference type="EMBL" id="TSL34526.1"/>
    </source>
</evidence>
<proteinExistence type="predicted"/>
<comment type="caution">
    <text evidence="2">The sequence shown here is derived from an EMBL/GenBank/DDBJ whole genome shotgun (WGS) entry which is preliminary data.</text>
</comment>
<gene>
    <name evidence="2" type="ORF">Baya_6739</name>
</gene>
<name>A0A556TYP1_BAGYA</name>
<dbReference type="PANTHER" id="PTHR37342">
    <property type="entry name" value="HYPOTHETICAL PROTEIN LOC689959"/>
    <property type="match status" value="1"/>
</dbReference>
<reference evidence="2 3" key="1">
    <citation type="journal article" date="2019" name="Genome Biol. Evol.">
        <title>Whole-Genome Sequencing of the Giant Devil Catfish, Bagarius yarrelli.</title>
        <authorList>
            <person name="Jiang W."/>
            <person name="Lv Y."/>
            <person name="Cheng L."/>
            <person name="Yang K."/>
            <person name="Chao B."/>
            <person name="Wang X."/>
            <person name="Li Y."/>
            <person name="Pan X."/>
            <person name="You X."/>
            <person name="Zhang Y."/>
            <person name="Yang J."/>
            <person name="Li J."/>
            <person name="Zhang X."/>
            <person name="Liu S."/>
            <person name="Sun C."/>
            <person name="Yang J."/>
            <person name="Shi Q."/>
        </authorList>
    </citation>
    <scope>NUCLEOTIDE SEQUENCE [LARGE SCALE GENOMIC DNA]</scope>
    <source>
        <strain evidence="2">JWS20170419001</strain>
        <tissue evidence="2">Muscle</tissue>
    </source>
</reference>
<feature type="region of interest" description="Disordered" evidence="1">
    <location>
        <begin position="1"/>
        <end position="36"/>
    </location>
</feature>
<feature type="compositionally biased region" description="Basic and acidic residues" evidence="1">
    <location>
        <begin position="26"/>
        <end position="36"/>
    </location>
</feature>
<keyword evidence="3" id="KW-1185">Reference proteome</keyword>
<dbReference type="AlphaFoldDB" id="A0A556TYP1"/>
<dbReference type="EMBL" id="VCAZ01000030">
    <property type="protein sequence ID" value="TSL34526.1"/>
    <property type="molecule type" value="Genomic_DNA"/>
</dbReference>
<feature type="region of interest" description="Disordered" evidence="1">
    <location>
        <begin position="119"/>
        <end position="142"/>
    </location>
</feature>
<protein>
    <submittedName>
        <fullName evidence="2">Uncharacterized protein</fullName>
    </submittedName>
</protein>
<accession>A0A556TYP1</accession>
<dbReference type="OrthoDB" id="8846498at2759"/>
<dbReference type="InterPro" id="IPR028106">
    <property type="entry name" value="DUF4578"/>
</dbReference>
<evidence type="ECO:0000256" key="1">
    <source>
        <dbReference type="SAM" id="MobiDB-lite"/>
    </source>
</evidence>
<organism evidence="2 3">
    <name type="scientific">Bagarius yarrelli</name>
    <name type="common">Goonch</name>
    <name type="synonym">Bagrus yarrelli</name>
    <dbReference type="NCBI Taxonomy" id="175774"/>
    <lineage>
        <taxon>Eukaryota</taxon>
        <taxon>Metazoa</taxon>
        <taxon>Chordata</taxon>
        <taxon>Craniata</taxon>
        <taxon>Vertebrata</taxon>
        <taxon>Euteleostomi</taxon>
        <taxon>Actinopterygii</taxon>
        <taxon>Neopterygii</taxon>
        <taxon>Teleostei</taxon>
        <taxon>Ostariophysi</taxon>
        <taxon>Siluriformes</taxon>
        <taxon>Sisoridae</taxon>
        <taxon>Sisorinae</taxon>
        <taxon>Bagarius</taxon>
    </lineage>
</organism>
<dbReference type="GO" id="GO:0070062">
    <property type="term" value="C:extracellular exosome"/>
    <property type="evidence" value="ECO:0007669"/>
    <property type="project" value="TreeGrafter"/>
</dbReference>
<dbReference type="PANTHER" id="PTHR37342:SF1">
    <property type="entry name" value="CHROMOSOME 11 OPEN READING FRAME 52"/>
    <property type="match status" value="1"/>
</dbReference>
<dbReference type="Proteomes" id="UP000319801">
    <property type="component" value="Unassembled WGS sequence"/>
</dbReference>
<evidence type="ECO:0000313" key="3">
    <source>
        <dbReference type="Proteomes" id="UP000319801"/>
    </source>
</evidence>